<dbReference type="RefSeq" id="XP_004370581.1">
    <property type="nucleotide sequence ID" value="XM_004370524.3"/>
</dbReference>
<organism evidence="2 4">
    <name type="scientific">Trichechus manatus latirostris</name>
    <name type="common">Florida manatee</name>
    <dbReference type="NCBI Taxonomy" id="127582"/>
    <lineage>
        <taxon>Eukaryota</taxon>
        <taxon>Metazoa</taxon>
        <taxon>Chordata</taxon>
        <taxon>Craniata</taxon>
        <taxon>Vertebrata</taxon>
        <taxon>Euteleostomi</taxon>
        <taxon>Mammalia</taxon>
        <taxon>Eutheria</taxon>
        <taxon>Afrotheria</taxon>
        <taxon>Sirenia</taxon>
        <taxon>Trichechidae</taxon>
        <taxon>Trichechus</taxon>
    </lineage>
</organism>
<dbReference type="Proteomes" id="UP000248480">
    <property type="component" value="Unplaced"/>
</dbReference>
<sequence>MNAEPSWRKVQHVKNSSGKRQNKPQVPRISSQLKSSLVATSQQAEDEPPESTYPQGKLGRSPLSPRCQGASGNKLFLDFESMRIFKEDADEDSGSDLSDSERIPIHTSPLTPPDLQLRAEEINPACFRRSPDQDHSKPGYCYPDFLPPPFNSWNLQDMAVLLNSEGKLDAVPRAGGLLRRYINRLVQLEWLQIQTVQTEKGKGAKTRPPVAPGTSWALKSPRRRKLIAAALPKPLPQQEGASKPGPSQKKDLRQEDTCRYVAFQTSPRPADARGSSRSCSKKQVLEVRREGKKRKIGKGTELQRLGLVCGDELQRRGLACGDGSSRIHTSGDLGIPKPSGMILDLAVPCKAPGTQAHAHLKKKGNASNGSRANTSSEKNLETNGVKQSTDKFE</sequence>
<feature type="compositionally biased region" description="Basic and acidic residues" evidence="1">
    <location>
        <begin position="248"/>
        <end position="258"/>
    </location>
</feature>
<proteinExistence type="predicted"/>
<dbReference type="PANTHER" id="PTHR22145">
    <property type="entry name" value="SI:CH211-266K22.6"/>
    <property type="match status" value="1"/>
</dbReference>
<dbReference type="GeneID" id="101360031"/>
<feature type="region of interest" description="Disordered" evidence="1">
    <location>
        <begin position="88"/>
        <end position="113"/>
    </location>
</feature>
<feature type="compositionally biased region" description="Polar residues" evidence="1">
    <location>
        <begin position="28"/>
        <end position="43"/>
    </location>
</feature>
<dbReference type="AlphaFoldDB" id="A0A2Y9RUW5"/>
<dbReference type="RefSeq" id="XP_023598387.1">
    <property type="nucleotide sequence ID" value="XM_023742619.1"/>
</dbReference>
<reference evidence="3 4" key="1">
    <citation type="submission" date="2025-04" db="UniProtKB">
        <authorList>
            <consortium name="RefSeq"/>
        </authorList>
    </citation>
    <scope>IDENTIFICATION</scope>
</reference>
<keyword evidence="2" id="KW-1185">Reference proteome</keyword>
<feature type="region of interest" description="Disordered" evidence="1">
    <location>
        <begin position="198"/>
        <end position="218"/>
    </location>
</feature>
<accession>A0A2Y9RUW5</accession>
<protein>
    <submittedName>
        <fullName evidence="3 4">Protein FAM217B isoform X2</fullName>
    </submittedName>
</protein>
<feature type="compositionally biased region" description="Polar residues" evidence="1">
    <location>
        <begin position="365"/>
        <end position="387"/>
    </location>
</feature>
<feature type="region of interest" description="Disordered" evidence="1">
    <location>
        <begin position="230"/>
        <end position="293"/>
    </location>
</feature>
<feature type="region of interest" description="Disordered" evidence="1">
    <location>
        <begin position="353"/>
        <end position="393"/>
    </location>
</feature>
<evidence type="ECO:0000313" key="2">
    <source>
        <dbReference type="Proteomes" id="UP000248480"/>
    </source>
</evidence>
<gene>
    <name evidence="3 4" type="primary">FAM217B</name>
</gene>
<evidence type="ECO:0000256" key="1">
    <source>
        <dbReference type="SAM" id="MobiDB-lite"/>
    </source>
</evidence>
<feature type="region of interest" description="Disordered" evidence="1">
    <location>
        <begin position="1"/>
        <end position="69"/>
    </location>
</feature>
<evidence type="ECO:0000313" key="4">
    <source>
        <dbReference type="RefSeq" id="XP_023598387.1"/>
    </source>
</evidence>
<dbReference type="InterPro" id="IPR029266">
    <property type="entry name" value="FAM217"/>
</dbReference>
<dbReference type="Pfam" id="PF15344">
    <property type="entry name" value="FAM217"/>
    <property type="match status" value="1"/>
</dbReference>
<dbReference type="PANTHER" id="PTHR22145:SF3">
    <property type="entry name" value="PROTEIN FAM217B"/>
    <property type="match status" value="1"/>
</dbReference>
<dbReference type="KEGG" id="tmu:101360031"/>
<dbReference type="CTD" id="63939"/>
<name>A0A2Y9RUW5_TRIMA</name>
<evidence type="ECO:0000313" key="3">
    <source>
        <dbReference type="RefSeq" id="XP_004370581.1"/>
    </source>
</evidence>